<dbReference type="STRING" id="1798500.A3C21_01870"/>
<sequence>MRIGLFALGVLGAIFGPPVLPLIAMAVSAIRYPAWEILLLGLLVDFLWLPAFPVSLPLFTIASLALLWGLEPMRREFMAGESGLPGW</sequence>
<evidence type="ECO:0000256" key="1">
    <source>
        <dbReference type="SAM" id="Phobius"/>
    </source>
</evidence>
<dbReference type="EMBL" id="MFLN01000041">
    <property type="protein sequence ID" value="OGG66590.1"/>
    <property type="molecule type" value="Genomic_DNA"/>
</dbReference>
<evidence type="ECO:0000313" key="3">
    <source>
        <dbReference type="Proteomes" id="UP000178572"/>
    </source>
</evidence>
<proteinExistence type="predicted"/>
<keyword evidence="1" id="KW-0812">Transmembrane</keyword>
<reference evidence="2 3" key="1">
    <citation type="journal article" date="2016" name="Nat. Commun.">
        <title>Thousands of microbial genomes shed light on interconnected biogeochemical processes in an aquifer system.</title>
        <authorList>
            <person name="Anantharaman K."/>
            <person name="Brown C.T."/>
            <person name="Hug L.A."/>
            <person name="Sharon I."/>
            <person name="Castelle C.J."/>
            <person name="Probst A.J."/>
            <person name="Thomas B.C."/>
            <person name="Singh A."/>
            <person name="Wilkins M.J."/>
            <person name="Karaoz U."/>
            <person name="Brodie E.L."/>
            <person name="Williams K.H."/>
            <person name="Hubbard S.S."/>
            <person name="Banfield J.F."/>
        </authorList>
    </citation>
    <scope>NUCLEOTIDE SEQUENCE [LARGE SCALE GENOMIC DNA]</scope>
</reference>
<keyword evidence="1" id="KW-1133">Transmembrane helix</keyword>
<dbReference type="Proteomes" id="UP000178572">
    <property type="component" value="Unassembled WGS sequence"/>
</dbReference>
<dbReference type="AlphaFoldDB" id="A0A1F6DZ68"/>
<evidence type="ECO:0000313" key="2">
    <source>
        <dbReference type="EMBL" id="OGG66590.1"/>
    </source>
</evidence>
<feature type="transmembrane region" description="Helical" evidence="1">
    <location>
        <begin position="50"/>
        <end position="70"/>
    </location>
</feature>
<name>A0A1F6DZ68_9BACT</name>
<accession>A0A1F6DZ68</accession>
<comment type="caution">
    <text evidence="2">The sequence shown here is derived from an EMBL/GenBank/DDBJ whole genome shotgun (WGS) entry which is preliminary data.</text>
</comment>
<protein>
    <submittedName>
        <fullName evidence="2">Uncharacterized protein</fullName>
    </submittedName>
</protein>
<gene>
    <name evidence="2" type="ORF">A3C21_01870</name>
</gene>
<organism evidence="2 3">
    <name type="scientific">Candidatus Kaiserbacteria bacterium RIFCSPHIGHO2_02_FULL_59_21</name>
    <dbReference type="NCBI Taxonomy" id="1798500"/>
    <lineage>
        <taxon>Bacteria</taxon>
        <taxon>Candidatus Kaiseribacteriota</taxon>
    </lineage>
</organism>
<keyword evidence="1" id="KW-0472">Membrane</keyword>